<evidence type="ECO:0000256" key="12">
    <source>
        <dbReference type="HAMAP-Rule" id="MF_00974"/>
    </source>
</evidence>
<proteinExistence type="inferred from homology"/>
<evidence type="ECO:0000256" key="1">
    <source>
        <dbReference type="ARBA" id="ARBA00022478"/>
    </source>
</evidence>
<dbReference type="EC" id="2.7.7.101" evidence="12"/>
<comment type="subunit">
    <text evidence="12">Monomer. Interacts with DnaB.</text>
</comment>
<gene>
    <name evidence="12" type="primary">dnaG</name>
    <name evidence="16" type="ORF">COS25_01430</name>
</gene>
<keyword evidence="1 12" id="KW-0240">DNA-directed RNA polymerase</keyword>
<dbReference type="InterPro" id="IPR006295">
    <property type="entry name" value="DNA_primase_DnaG"/>
</dbReference>
<dbReference type="PANTHER" id="PTHR30313:SF2">
    <property type="entry name" value="DNA PRIMASE"/>
    <property type="match status" value="1"/>
</dbReference>
<dbReference type="PROSITE" id="PS50880">
    <property type="entry name" value="TOPRIM"/>
    <property type="match status" value="1"/>
</dbReference>
<dbReference type="GO" id="GO:0003899">
    <property type="term" value="F:DNA-directed RNA polymerase activity"/>
    <property type="evidence" value="ECO:0007669"/>
    <property type="project" value="UniProtKB-UniRule"/>
</dbReference>
<dbReference type="Pfam" id="PF13155">
    <property type="entry name" value="Toprim_2"/>
    <property type="match status" value="1"/>
</dbReference>
<dbReference type="SUPFAM" id="SSF56731">
    <property type="entry name" value="DNA primase core"/>
    <property type="match status" value="1"/>
</dbReference>
<comment type="function">
    <text evidence="12 13">RNA polymerase that catalyzes the synthesis of short RNA molecules used as primers for DNA polymerase during DNA replication.</text>
</comment>
<evidence type="ECO:0000256" key="5">
    <source>
        <dbReference type="ARBA" id="ARBA00022705"/>
    </source>
</evidence>
<evidence type="ECO:0000256" key="8">
    <source>
        <dbReference type="ARBA" id="ARBA00022833"/>
    </source>
</evidence>
<comment type="cofactor">
    <cofactor evidence="12 13 14">
        <name>Zn(2+)</name>
        <dbReference type="ChEBI" id="CHEBI:29105"/>
    </cofactor>
    <text evidence="12 13 14">Binds 1 zinc ion per monomer.</text>
</comment>
<keyword evidence="11 12" id="KW-0804">Transcription</keyword>
<dbReference type="CDD" id="cd03364">
    <property type="entry name" value="TOPRIM_DnaG_primases"/>
    <property type="match status" value="1"/>
</dbReference>
<dbReference type="FunFam" id="3.90.580.10:FF:000001">
    <property type="entry name" value="DNA primase"/>
    <property type="match status" value="1"/>
</dbReference>
<keyword evidence="7 12" id="KW-0863">Zinc-finger</keyword>
<dbReference type="InterPro" id="IPR037068">
    <property type="entry name" value="DNA_primase_core_N_sf"/>
</dbReference>
<dbReference type="GO" id="GO:0003677">
    <property type="term" value="F:DNA binding"/>
    <property type="evidence" value="ECO:0007669"/>
    <property type="project" value="UniProtKB-KW"/>
</dbReference>
<dbReference type="InterPro" id="IPR006171">
    <property type="entry name" value="TOPRIM_dom"/>
</dbReference>
<keyword evidence="4 12" id="KW-0548">Nucleotidyltransferase</keyword>
<dbReference type="InterPro" id="IPR030846">
    <property type="entry name" value="DnaG_bac"/>
</dbReference>
<dbReference type="InterPro" id="IPR002694">
    <property type="entry name" value="Znf_CHC2"/>
</dbReference>
<dbReference type="InterPro" id="IPR036977">
    <property type="entry name" value="DNA_primase_Znf_CHC2"/>
</dbReference>
<dbReference type="PIRSF" id="PIRSF002811">
    <property type="entry name" value="DnaG"/>
    <property type="match status" value="1"/>
</dbReference>
<dbReference type="NCBIfam" id="TIGR01391">
    <property type="entry name" value="dnaG"/>
    <property type="match status" value="1"/>
</dbReference>
<organism evidence="16 17">
    <name type="scientific">Candidatus Nealsonbacteria bacterium CG02_land_8_20_14_3_00_37_10</name>
    <dbReference type="NCBI Taxonomy" id="1974699"/>
    <lineage>
        <taxon>Bacteria</taxon>
        <taxon>Candidatus Nealsoniibacteriota</taxon>
    </lineage>
</organism>
<dbReference type="PANTHER" id="PTHR30313">
    <property type="entry name" value="DNA PRIMASE"/>
    <property type="match status" value="1"/>
</dbReference>
<evidence type="ECO:0000313" key="16">
    <source>
        <dbReference type="EMBL" id="PIV45138.1"/>
    </source>
</evidence>
<dbReference type="Pfam" id="PF01807">
    <property type="entry name" value="Zn_ribbon_DnaG"/>
    <property type="match status" value="1"/>
</dbReference>
<accession>A0A2M7D9J9</accession>
<evidence type="ECO:0000313" key="17">
    <source>
        <dbReference type="Proteomes" id="UP000230864"/>
    </source>
</evidence>
<evidence type="ECO:0000256" key="4">
    <source>
        <dbReference type="ARBA" id="ARBA00022695"/>
    </source>
</evidence>
<evidence type="ECO:0000256" key="7">
    <source>
        <dbReference type="ARBA" id="ARBA00022771"/>
    </source>
</evidence>
<dbReference type="InterPro" id="IPR050219">
    <property type="entry name" value="DnaG_primase"/>
</dbReference>
<feature type="domain" description="Toprim" evidence="15">
    <location>
        <begin position="264"/>
        <end position="345"/>
    </location>
</feature>
<evidence type="ECO:0000256" key="9">
    <source>
        <dbReference type="ARBA" id="ARBA00022842"/>
    </source>
</evidence>
<dbReference type="FunFam" id="3.90.980.10:FF:000001">
    <property type="entry name" value="DNA primase"/>
    <property type="match status" value="1"/>
</dbReference>
<comment type="caution">
    <text evidence="16">The sequence shown here is derived from an EMBL/GenBank/DDBJ whole genome shotgun (WGS) entry which is preliminary data.</text>
</comment>
<evidence type="ECO:0000259" key="15">
    <source>
        <dbReference type="PROSITE" id="PS50880"/>
    </source>
</evidence>
<dbReference type="HAMAP" id="MF_00974">
    <property type="entry name" value="DNA_primase_DnaG"/>
    <property type="match status" value="1"/>
</dbReference>
<dbReference type="EMBL" id="PETZ01000026">
    <property type="protein sequence ID" value="PIV45138.1"/>
    <property type="molecule type" value="Genomic_DNA"/>
</dbReference>
<dbReference type="GO" id="GO:0005737">
    <property type="term" value="C:cytoplasm"/>
    <property type="evidence" value="ECO:0007669"/>
    <property type="project" value="TreeGrafter"/>
</dbReference>
<keyword evidence="5 12" id="KW-0235">DNA replication</keyword>
<evidence type="ECO:0000256" key="2">
    <source>
        <dbReference type="ARBA" id="ARBA00022515"/>
    </source>
</evidence>
<comment type="similarity">
    <text evidence="12 13">Belongs to the DnaG primase family.</text>
</comment>
<dbReference type="AlphaFoldDB" id="A0A2M7D9J9"/>
<keyword evidence="8 12" id="KW-0862">Zinc</keyword>
<evidence type="ECO:0000256" key="3">
    <source>
        <dbReference type="ARBA" id="ARBA00022679"/>
    </source>
</evidence>
<reference evidence="17" key="1">
    <citation type="submission" date="2017-09" db="EMBL/GenBank/DDBJ databases">
        <title>Depth-based differentiation of microbial function through sediment-hosted aquifers and enrichment of novel symbionts in the deep terrestrial subsurface.</title>
        <authorList>
            <person name="Probst A.J."/>
            <person name="Ladd B."/>
            <person name="Jarett J.K."/>
            <person name="Geller-Mcgrath D.E."/>
            <person name="Sieber C.M.K."/>
            <person name="Emerson J.B."/>
            <person name="Anantharaman K."/>
            <person name="Thomas B.C."/>
            <person name="Malmstrom R."/>
            <person name="Stieglmeier M."/>
            <person name="Klingl A."/>
            <person name="Woyke T."/>
            <person name="Ryan C.M."/>
            <person name="Banfield J.F."/>
        </authorList>
    </citation>
    <scope>NUCLEOTIDE SEQUENCE [LARGE SCALE GENOMIC DNA]</scope>
</reference>
<dbReference type="GO" id="GO:1990077">
    <property type="term" value="C:primosome complex"/>
    <property type="evidence" value="ECO:0007669"/>
    <property type="project" value="UniProtKB-KW"/>
</dbReference>
<dbReference type="InterPro" id="IPR013264">
    <property type="entry name" value="DNAG_N"/>
</dbReference>
<keyword evidence="10 12" id="KW-0238">DNA-binding</keyword>
<dbReference type="Proteomes" id="UP000230864">
    <property type="component" value="Unassembled WGS sequence"/>
</dbReference>
<evidence type="ECO:0000256" key="10">
    <source>
        <dbReference type="ARBA" id="ARBA00023125"/>
    </source>
</evidence>
<dbReference type="Gene3D" id="3.90.980.10">
    <property type="entry name" value="DNA primase, catalytic core, N-terminal domain"/>
    <property type="match status" value="1"/>
</dbReference>
<protein>
    <recommendedName>
        <fullName evidence="12 13">DNA primase</fullName>
        <ecNumber evidence="12">2.7.7.101</ecNumber>
    </recommendedName>
</protein>
<feature type="zinc finger region" description="CHC2-type" evidence="12 14">
    <location>
        <begin position="42"/>
        <end position="66"/>
    </location>
</feature>
<dbReference type="GO" id="GO:0000428">
    <property type="term" value="C:DNA-directed RNA polymerase complex"/>
    <property type="evidence" value="ECO:0007669"/>
    <property type="project" value="UniProtKB-KW"/>
</dbReference>
<dbReference type="Pfam" id="PF10410">
    <property type="entry name" value="DnaB_bind"/>
    <property type="match status" value="1"/>
</dbReference>
<evidence type="ECO:0000256" key="14">
    <source>
        <dbReference type="PIRSR" id="PIRSR002811-1"/>
    </source>
</evidence>
<keyword evidence="9" id="KW-0460">Magnesium</keyword>
<dbReference type="GO" id="GO:0006269">
    <property type="term" value="P:DNA replication, synthesis of primer"/>
    <property type="evidence" value="ECO:0007669"/>
    <property type="project" value="UniProtKB-UniRule"/>
</dbReference>
<dbReference type="SUPFAM" id="SSF57783">
    <property type="entry name" value="Zinc beta-ribbon"/>
    <property type="match status" value="1"/>
</dbReference>
<evidence type="ECO:0000256" key="11">
    <source>
        <dbReference type="ARBA" id="ARBA00023163"/>
    </source>
</evidence>
<keyword evidence="3 12" id="KW-0808">Transferase</keyword>
<dbReference type="Pfam" id="PF08275">
    <property type="entry name" value="DNAG_N"/>
    <property type="match status" value="1"/>
</dbReference>
<comment type="domain">
    <text evidence="12">Contains an N-terminal zinc-binding domain, a central core domain that contains the primase activity, and a C-terminal DnaB-binding domain.</text>
</comment>
<dbReference type="InterPro" id="IPR019475">
    <property type="entry name" value="DNA_primase_DnaB-bd"/>
</dbReference>
<dbReference type="SMART" id="SM00493">
    <property type="entry name" value="TOPRIM"/>
    <property type="match status" value="1"/>
</dbReference>
<dbReference type="GO" id="GO:0008270">
    <property type="term" value="F:zinc ion binding"/>
    <property type="evidence" value="ECO:0007669"/>
    <property type="project" value="UniProtKB-UniRule"/>
</dbReference>
<evidence type="ECO:0000256" key="13">
    <source>
        <dbReference type="PIRNR" id="PIRNR002811"/>
    </source>
</evidence>
<dbReference type="InterPro" id="IPR034151">
    <property type="entry name" value="TOPRIM_DnaG_bac"/>
</dbReference>
<keyword evidence="6 12" id="KW-0479">Metal-binding</keyword>
<comment type="catalytic activity">
    <reaction evidence="12">
        <text>ssDNA + n NTP = ssDNA/pppN(pN)n-1 hybrid + (n-1) diphosphate.</text>
        <dbReference type="EC" id="2.7.7.101"/>
    </reaction>
</comment>
<keyword evidence="2 12" id="KW-0639">Primosome</keyword>
<name>A0A2M7D9J9_9BACT</name>
<dbReference type="SMART" id="SM00400">
    <property type="entry name" value="ZnF_CHCC"/>
    <property type="match status" value="1"/>
</dbReference>
<evidence type="ECO:0000256" key="6">
    <source>
        <dbReference type="ARBA" id="ARBA00022723"/>
    </source>
</evidence>
<dbReference type="Gene3D" id="3.40.1360.10">
    <property type="match status" value="1"/>
</dbReference>
<sequence length="596" mass="68432">MSDFSNMLNSPVDEIKNRLDIVEVIGSYIKLQKTGINYRAVCPFHSEKKPSFFVSPSRQIWHCFGCGKGGDIFGFVKEIEGVEFGDALRILAQRAGVELKRQTPEYKQWQTERQRLHEICELAARFFEKQLEESKTGKEAKKYLISRGIEEESIKKWKIGYAPDVWQGLADFLSSRSYQQEEIKKAGLGLSSEKGSFYDRFRGRIIFPIFDLNSQVVGFGGRVFKDKDNKEIAKYVNTPQTMLYDKGRILYGLDKAKVEIRKKDFCILVEGYTDVIMAHQAGTQNVVATSGTALTPFQLKILKRYTENLILGFDMDIAGDTATKRGIDLAQTLGFNIKVLRLPKGKDAAEIISKDKKEWEEALSRPKSIMDFYFESAFLGRDEESPEEKKEISKILLPVIKRIPNRIVQAHWINELAKKLRVKEEDVEEELKKVKLEGYPGILGIEPEEIKNLAVKSREELLEEKLVTLILKSPQNIDIVKKEDLEKFSGPVKEILIKLKENAKIDSDFFNYPSAAKGEEESKALFDYLALRADIEEIEEKEIAPEIQCCLKEILIIEIKDKLGRISQEIKKAEEEKNWKKVEELTKEFNQLTKSR</sequence>
<dbReference type="Gene3D" id="3.90.580.10">
    <property type="entry name" value="Zinc finger, CHC2-type domain"/>
    <property type="match status" value="1"/>
</dbReference>